<feature type="coiled-coil region" evidence="4">
    <location>
        <begin position="1209"/>
        <end position="1289"/>
    </location>
</feature>
<feature type="coiled-coil region" evidence="4">
    <location>
        <begin position="593"/>
        <end position="641"/>
    </location>
</feature>
<evidence type="ECO:0000259" key="6">
    <source>
        <dbReference type="PROSITE" id="PS50913"/>
    </source>
</evidence>
<dbReference type="OrthoDB" id="425925at2759"/>
<evidence type="ECO:0000256" key="2">
    <source>
        <dbReference type="ARBA" id="ARBA00023034"/>
    </source>
</evidence>
<dbReference type="Gene3D" id="6.10.250.3110">
    <property type="match status" value="1"/>
</dbReference>
<feature type="coiled-coil region" evidence="4">
    <location>
        <begin position="417"/>
        <end position="493"/>
    </location>
</feature>
<keyword evidence="7" id="KW-1185">Reference proteome</keyword>
<accession>A0A9C6TTX4</accession>
<feature type="compositionally biased region" description="Polar residues" evidence="5">
    <location>
        <begin position="1064"/>
        <end position="1079"/>
    </location>
</feature>
<dbReference type="KEGG" id="foc:113206788"/>
<evidence type="ECO:0000256" key="1">
    <source>
        <dbReference type="ARBA" id="ARBA00004555"/>
    </source>
</evidence>
<feature type="coiled-coil region" evidence="4">
    <location>
        <begin position="259"/>
        <end position="392"/>
    </location>
</feature>
<evidence type="ECO:0000256" key="3">
    <source>
        <dbReference type="ARBA" id="ARBA00023054"/>
    </source>
</evidence>
<feature type="domain" description="GRIP" evidence="6">
    <location>
        <begin position="1444"/>
        <end position="1493"/>
    </location>
</feature>
<dbReference type="PANTHER" id="PTHR18921">
    <property type="entry name" value="MYOSIN HEAVY CHAIN - RELATED"/>
    <property type="match status" value="1"/>
</dbReference>
<gene>
    <name evidence="8" type="primary">LOC113206788</name>
</gene>
<comment type="subcellular location">
    <subcellularLocation>
        <location evidence="1">Golgi apparatus</location>
    </subcellularLocation>
</comment>
<feature type="coiled-coil region" evidence="4">
    <location>
        <begin position="681"/>
        <end position="774"/>
    </location>
</feature>
<feature type="compositionally biased region" description="Gly residues" evidence="5">
    <location>
        <begin position="166"/>
        <end position="176"/>
    </location>
</feature>
<evidence type="ECO:0000256" key="4">
    <source>
        <dbReference type="SAM" id="Coils"/>
    </source>
</evidence>
<dbReference type="GO" id="GO:0007030">
    <property type="term" value="P:Golgi organization"/>
    <property type="evidence" value="ECO:0007669"/>
    <property type="project" value="TreeGrafter"/>
</dbReference>
<protein>
    <submittedName>
        <fullName evidence="8">Thyroid receptor-interacting protein 11 isoform X1</fullName>
    </submittedName>
</protein>
<evidence type="ECO:0000313" key="8">
    <source>
        <dbReference type="RefSeq" id="XP_052122351.1"/>
    </source>
</evidence>
<dbReference type="PROSITE" id="PS50913">
    <property type="entry name" value="GRIP"/>
    <property type="match status" value="1"/>
</dbReference>
<proteinExistence type="predicted"/>
<keyword evidence="2" id="KW-0333">Golgi apparatus</keyword>
<dbReference type="PANTHER" id="PTHR18921:SF2">
    <property type="entry name" value="THYROID RECEPTOR-INTERACTING PROTEIN 11"/>
    <property type="match status" value="1"/>
</dbReference>
<keyword evidence="8" id="KW-0675">Receptor</keyword>
<evidence type="ECO:0000313" key="7">
    <source>
        <dbReference type="Proteomes" id="UP000504606"/>
    </source>
</evidence>
<feature type="coiled-coil region" evidence="4">
    <location>
        <begin position="803"/>
        <end position="928"/>
    </location>
</feature>
<dbReference type="GO" id="GO:0005794">
    <property type="term" value="C:Golgi apparatus"/>
    <property type="evidence" value="ECO:0007669"/>
    <property type="project" value="UniProtKB-SubCell"/>
</dbReference>
<feature type="region of interest" description="Disordered" evidence="5">
    <location>
        <begin position="1523"/>
        <end position="1555"/>
    </location>
</feature>
<dbReference type="GeneID" id="113206788"/>
<feature type="coiled-coil region" evidence="4">
    <location>
        <begin position="1336"/>
        <end position="1444"/>
    </location>
</feature>
<feature type="region of interest" description="Disordered" evidence="5">
    <location>
        <begin position="22"/>
        <end position="90"/>
    </location>
</feature>
<feature type="compositionally biased region" description="Low complexity" evidence="5">
    <location>
        <begin position="32"/>
        <end position="45"/>
    </location>
</feature>
<feature type="region of interest" description="Disordered" evidence="5">
    <location>
        <begin position="1055"/>
        <end position="1079"/>
    </location>
</feature>
<evidence type="ECO:0000256" key="5">
    <source>
        <dbReference type="SAM" id="MobiDB-lite"/>
    </source>
</evidence>
<name>A0A9C6TTX4_FRAOC</name>
<dbReference type="Proteomes" id="UP000504606">
    <property type="component" value="Unplaced"/>
</dbReference>
<organism evidence="7 8">
    <name type="scientific">Frankliniella occidentalis</name>
    <name type="common">Western flower thrips</name>
    <name type="synonym">Euthrips occidentalis</name>
    <dbReference type="NCBI Taxonomy" id="133901"/>
    <lineage>
        <taxon>Eukaryota</taxon>
        <taxon>Metazoa</taxon>
        <taxon>Ecdysozoa</taxon>
        <taxon>Arthropoda</taxon>
        <taxon>Hexapoda</taxon>
        <taxon>Insecta</taxon>
        <taxon>Pterygota</taxon>
        <taxon>Neoptera</taxon>
        <taxon>Paraneoptera</taxon>
        <taxon>Thysanoptera</taxon>
        <taxon>Terebrantia</taxon>
        <taxon>Thripoidea</taxon>
        <taxon>Thripidae</taxon>
        <taxon>Frankliniella</taxon>
    </lineage>
</organism>
<keyword evidence="3 4" id="KW-0175">Coiled coil</keyword>
<reference evidence="8" key="1">
    <citation type="submission" date="2025-08" db="UniProtKB">
        <authorList>
            <consortium name="RefSeq"/>
        </authorList>
    </citation>
    <scope>IDENTIFICATION</scope>
    <source>
        <tissue evidence="8">Whole organism</tissue>
    </source>
</reference>
<dbReference type="GO" id="GO:0006888">
    <property type="term" value="P:endoplasmic reticulum to Golgi vesicle-mediated transport"/>
    <property type="evidence" value="ECO:0007669"/>
    <property type="project" value="TreeGrafter"/>
</dbReference>
<dbReference type="RefSeq" id="XP_052122351.1">
    <property type="nucleotide sequence ID" value="XM_052266391.1"/>
</dbReference>
<sequence length="1585" mass="177425">MSWLEKGISSLKGQITNFTKEVLADEDPDSTDAAAAAAAAADDAGAAGGGSSGGSRQAVEGLTTAAHDQPTPLQHEQQQQQQSEGFFGQASAALSVLPGLPLFGRSSPTLPPGQEQGQDRLRQHCVQLESTVQRLLQQLEEVAEARDKESLELATLRRELRLRGQGDSGPGSGSGSRHGDSPQLPAFSFTKRDFFHWDDGSVLAGPDGTGISPALSDDGFTKLDPSETELWEATQELSQSLEAQVELHKKELEKCYQMKQDWLLEKTNLEGTIEQLQKQLNALQDWQSPDPDFANGNETKLHNTIAKLQKENELLQNEKVDALERLKVVESKLFESEKEKAELSVNMEELDSQTTETLNQLLEIKKGIQDKYDSLKLEHENLSSNFKKVKEERDNLMSVEMESVEISGRFDSLKSQFQLVESEKEDLLSKLSSLQSENNDLLSKLSSFQSENNDLLSKLSSFQSENNDLLGKIDSIQLDLESLEVKYSTLLSENGTLKTKLGAAQCDLDSANSELSERMRVDDQNTSETNCSDMTSTEKYVIDKLKNIVSLEIPEEYFKDIAVRDGDNEKELEAQLDMVAALVKMTVDLRWKNDTLERNLVEYTRQLRDLSAQLSSRDKQVVKLEEECVMLRENMESLLDGLNVTPEKGMLPSIPETSEAGDDELLDAASNAEHSNEQHFLEGGNKANEEVSKTIEKLENELENLREARSNLEHETKRLRAELHELTSRLRSSESMLRNQDNLERDVERWRKQCEKIRNTHEDLQKENLQLKEEAEMARFGQDSLQAEVSEWKTIADTVTQERQDAIRAKELLAAEVAELKANLTAADCISSQLEQATQIKTALESEVSQLKKNLTAMNESNKNLDDANAAIMALQDEVAVLKQELLVKDKAASEINQNEVAELLHKIDSLESQKRNLELSLSELGSENASICEHVMTLQQKCDSLSADLACKASSEYDNTQNFLHEKQALEEQVTRMTSNYERVKKNLEDLGASKSTIENELDQSKLSLKEAQEKVQTYEISLQQKLENELCLNEQIEAMIIAKHASEQEVKNLQDQLQQLQSTSPSATQDENNSSTIETLERKLHSMLEEKEQILSVLNEKTRDNSVLRSENQKLLAAMSNQSDNQQSPAVTEQSAQLLQHLNQLQLERDQLISTVQIKHNESLRYHAEILRLNSLLEQNQQELAQTCDQGNDSAKVTSSTNKNQEVLALEAKCANLAASLQEEKSQNAYLQNEMQEQHEKEAMLTRELDRLRAHMVEVEETYTAEALRLEEQAQDLQGKLNVAEGRLRNVATAHTSASILANQHVESLQGQSRLIGQQRDELQSKLSAVEDREQKHAAALRNLQAVLEQFQREKEQDLKSLTEKLRLELQSAHKKHDELTQEIKLLQGQLNEAKEGLSAAARLGVQLDKKSETINSLREQINQHQKELKVADERIQAASQSVEGKVDKSLVKNLVVGLLTAPANTRSPALRVVASVLDFNHDERQRVGLEQGLTSNEQSLSEAFVRFLESESRPQMQLRLLPEASPTSVSSKRKDSQVSTGPGESPIRKSPLLSEVVLPTLAPLPAGRSSGSILKDVLKNDV</sequence>
<feature type="region of interest" description="Disordered" evidence="5">
    <location>
        <begin position="157"/>
        <end position="183"/>
    </location>
</feature>
<dbReference type="InterPro" id="IPR000237">
    <property type="entry name" value="GRIP_dom"/>
</dbReference>
<dbReference type="GO" id="GO:0031267">
    <property type="term" value="F:small GTPase binding"/>
    <property type="evidence" value="ECO:0007669"/>
    <property type="project" value="TreeGrafter"/>
</dbReference>
<feature type="compositionally biased region" description="Low complexity" evidence="5">
    <location>
        <begin position="74"/>
        <end position="89"/>
    </location>
</feature>